<gene>
    <name evidence="3" type="ORF">VFH_I374000</name>
</gene>
<feature type="region of interest" description="Disordered" evidence="1">
    <location>
        <begin position="524"/>
        <end position="571"/>
    </location>
</feature>
<evidence type="ECO:0000313" key="4">
    <source>
        <dbReference type="Proteomes" id="UP001157006"/>
    </source>
</evidence>
<evidence type="ECO:0000256" key="1">
    <source>
        <dbReference type="SAM" id="MobiDB-lite"/>
    </source>
</evidence>
<dbReference type="InterPro" id="IPR008906">
    <property type="entry name" value="HATC_C_dom"/>
</dbReference>
<dbReference type="SUPFAM" id="SSF53098">
    <property type="entry name" value="Ribonuclease H-like"/>
    <property type="match status" value="1"/>
</dbReference>
<sequence length="571" mass="65125">MAASSSTPNSASVASCAPTFKPTNSKDIGWKYNHLKDLNNKKKVTCDFCNLTSSGGISRAKRHQLAITGDVVSCTKTPEDVKAILRADMVEKERIKKGIQEVSVQLDVDDTIDIEEIRRIQTEKRMVASDETSSMAIKRVKGPLDLVYKKSKDTSINDACDKEARVRTIQYIGCFFYTCGVAFNVANARAFKLMLEAVGSYGPHLKPPSYHELRVPILRNELEYTKYVLRMVDNERKPAMGYIYAAMGVAKESIEKAFSSNSSKYEAVFAIIDKRWECQLHHPLHYAGHYLNPEYYYSKPEIENNGRLVRGLRKCIETLSESYAVEDLISEQLSQYRGATGLFGIRAAIRHRSTLAPAEWWKSYGAETPELQLLAVKVLSLSCSASGCERNWSIFEHIHSKKRNKLEHQRLQDLVFIKYNQALVERFEIWDKIDPMEFNEINFHTEWLVGEMEKVGDDGEDLVHPNDDLTWSQVADVSGANEPIIYTRRTTRQNEVGSTSQATTAPRATIAPRATMATRASMEQQVMEDVEEVEDEELEEDFEEVEDEDEEMEEYIEEEDEEEEEFFDDAI</sequence>
<dbReference type="EMBL" id="OX451736">
    <property type="protein sequence ID" value="CAI8589001.1"/>
    <property type="molecule type" value="Genomic_DNA"/>
</dbReference>
<evidence type="ECO:0000313" key="3">
    <source>
        <dbReference type="EMBL" id="CAI8589001.1"/>
    </source>
</evidence>
<reference evidence="3 4" key="1">
    <citation type="submission" date="2023-01" db="EMBL/GenBank/DDBJ databases">
        <authorList>
            <person name="Kreplak J."/>
        </authorList>
    </citation>
    <scope>NUCLEOTIDE SEQUENCE [LARGE SCALE GENOMIC DNA]</scope>
</reference>
<proteinExistence type="predicted"/>
<dbReference type="AlphaFoldDB" id="A0AAV0YSA9"/>
<evidence type="ECO:0000259" key="2">
    <source>
        <dbReference type="Pfam" id="PF05699"/>
    </source>
</evidence>
<protein>
    <recommendedName>
        <fullName evidence="2">HAT C-terminal dimerisation domain-containing protein</fullName>
    </recommendedName>
</protein>
<name>A0AAV0YSA9_VICFA</name>
<dbReference type="Pfam" id="PF05699">
    <property type="entry name" value="Dimer_Tnp_hAT"/>
    <property type="match status" value="1"/>
</dbReference>
<feature type="domain" description="HAT C-terminal dimerisation" evidence="2">
    <location>
        <begin position="353"/>
        <end position="420"/>
    </location>
</feature>
<feature type="compositionally biased region" description="Acidic residues" evidence="1">
    <location>
        <begin position="526"/>
        <end position="571"/>
    </location>
</feature>
<organism evidence="3 4">
    <name type="scientific">Vicia faba</name>
    <name type="common">Broad bean</name>
    <name type="synonym">Faba vulgaris</name>
    <dbReference type="NCBI Taxonomy" id="3906"/>
    <lineage>
        <taxon>Eukaryota</taxon>
        <taxon>Viridiplantae</taxon>
        <taxon>Streptophyta</taxon>
        <taxon>Embryophyta</taxon>
        <taxon>Tracheophyta</taxon>
        <taxon>Spermatophyta</taxon>
        <taxon>Magnoliopsida</taxon>
        <taxon>eudicotyledons</taxon>
        <taxon>Gunneridae</taxon>
        <taxon>Pentapetalae</taxon>
        <taxon>rosids</taxon>
        <taxon>fabids</taxon>
        <taxon>Fabales</taxon>
        <taxon>Fabaceae</taxon>
        <taxon>Papilionoideae</taxon>
        <taxon>50 kb inversion clade</taxon>
        <taxon>NPAAA clade</taxon>
        <taxon>Hologalegina</taxon>
        <taxon>IRL clade</taxon>
        <taxon>Fabeae</taxon>
        <taxon>Vicia</taxon>
    </lineage>
</organism>
<dbReference type="Proteomes" id="UP001157006">
    <property type="component" value="Chromosome 1L"/>
</dbReference>
<dbReference type="PANTHER" id="PTHR32166">
    <property type="entry name" value="OSJNBA0013A04.12 PROTEIN"/>
    <property type="match status" value="1"/>
</dbReference>
<accession>A0AAV0YSA9</accession>
<dbReference type="InterPro" id="IPR012337">
    <property type="entry name" value="RNaseH-like_sf"/>
</dbReference>
<dbReference type="PANTHER" id="PTHR32166:SF74">
    <property type="entry name" value="OS05G0256350 PROTEIN"/>
    <property type="match status" value="1"/>
</dbReference>
<keyword evidence="4" id="KW-1185">Reference proteome</keyword>
<dbReference type="GO" id="GO:0046983">
    <property type="term" value="F:protein dimerization activity"/>
    <property type="evidence" value="ECO:0007669"/>
    <property type="project" value="InterPro"/>
</dbReference>